<geneLocation type="plasmid" evidence="3">
    <name>pamcp48-600</name>
</geneLocation>
<evidence type="ECO:0000313" key="3">
    <source>
        <dbReference type="Proteomes" id="UP000182101"/>
    </source>
</evidence>
<evidence type="ECO:0000256" key="1">
    <source>
        <dbReference type="SAM" id="MobiDB-lite"/>
    </source>
</evidence>
<gene>
    <name evidence="2" type="ORF">BM524_18500</name>
</gene>
<dbReference type="Gene3D" id="2.60.40.10">
    <property type="entry name" value="Immunoglobulins"/>
    <property type="match status" value="1"/>
</dbReference>
<dbReference type="InterPro" id="IPR013783">
    <property type="entry name" value="Ig-like_fold"/>
</dbReference>
<dbReference type="EMBL" id="CP018025">
    <property type="protein sequence ID" value="APD91911.1"/>
    <property type="molecule type" value="Genomic_DNA"/>
</dbReference>
<sequence>MESVNMMSNFKKVALVTAVTLALSACSEESEDTSSTGTTDAFPTLSLETNSGTTNEGEAVKITFNADDDGGAPSVSLQMTDLVGDAVISGNTILYTAPWLSSESTLTETFTVVATDTAGQKTSQEVSITVLDLNEPVSLKVSPPSQARGFENTKTDTSLNFWIDEGQENVTLTYDLVEKDADVLNISYELGDESFIFKNNILASQTTDGENTQVTLAFALPKITDSNSVTSSPSQDVTVTLQVDDGDDVVSAEVNMTVVNVVDLSWAAGNPSSISESSGGTLYFDSSESFSYPGEYQVQLLDSNGQALDFDLPYTLDTQARTITFGESDGIVGDQSVEVIISHINTISNAAGESYDATFSASRSITVVDDRDDGFFSSEEAHETNLALFADMRARRDEERVAQAATSYLFMNGWIDQTEVEVFTSEVSQLLDSETQELTDLADDIDEALNAGIRDAAVQDLMDSFQEGLYALGHSAREFMGTKYDEYSSLEENAEKNLSLGRLSAAKTALIYDNGNITHYVGNSVYGRYESDDQWVFDTSYGYLAVVDITDSYCF</sequence>
<protein>
    <recommendedName>
        <fullName evidence="4">Cadherin domain-containing protein</fullName>
    </recommendedName>
</protein>
<feature type="region of interest" description="Disordered" evidence="1">
    <location>
        <begin position="28"/>
        <end position="56"/>
    </location>
</feature>
<dbReference type="AlphaFoldDB" id="A0AAC9JEN3"/>
<name>A0AAC9JEN3_9ALTE</name>
<accession>A0AAC9JEN3</accession>
<organism evidence="2 3">
    <name type="scientific">Alteromonas mediterranea</name>
    <dbReference type="NCBI Taxonomy" id="314275"/>
    <lineage>
        <taxon>Bacteria</taxon>
        <taxon>Pseudomonadati</taxon>
        <taxon>Pseudomonadota</taxon>
        <taxon>Gammaproteobacteria</taxon>
        <taxon>Alteromonadales</taxon>
        <taxon>Alteromonadaceae</taxon>
        <taxon>Alteromonas/Salinimonas group</taxon>
        <taxon>Alteromonas</taxon>
    </lineage>
</organism>
<reference evidence="2 3" key="1">
    <citation type="submission" date="2016-11" db="EMBL/GenBank/DDBJ databases">
        <title>Networking in microbes: conjugative elements and plasmids in the genus Alteromonas.</title>
        <authorList>
            <person name="Lopez-Perez M."/>
            <person name="Ramon-Marco N."/>
            <person name="Rodriguez-Valera F."/>
        </authorList>
    </citation>
    <scope>NUCLEOTIDE SEQUENCE [LARGE SCALE GENOMIC DNA]</scope>
    <source>
        <strain evidence="2 3">CP48</strain>
        <plasmid evidence="3">pamcp48-600</plasmid>
    </source>
</reference>
<evidence type="ECO:0008006" key="4">
    <source>
        <dbReference type="Google" id="ProtNLM"/>
    </source>
</evidence>
<proteinExistence type="predicted"/>
<feature type="compositionally biased region" description="Polar residues" evidence="1">
    <location>
        <begin position="46"/>
        <end position="56"/>
    </location>
</feature>
<evidence type="ECO:0000313" key="2">
    <source>
        <dbReference type="EMBL" id="APD91911.1"/>
    </source>
</evidence>
<keyword evidence="2" id="KW-0614">Plasmid</keyword>
<dbReference type="Proteomes" id="UP000182101">
    <property type="component" value="Plasmid pAMCP48-600"/>
</dbReference>